<keyword evidence="2" id="KW-1185">Reference proteome</keyword>
<proteinExistence type="predicted"/>
<dbReference type="OrthoDB" id="2454327at2"/>
<name>A0A0J1IAM5_NIACI</name>
<dbReference type="RefSeq" id="WP_047944034.1">
    <property type="nucleotide sequence ID" value="NZ_LDPH01000027.1"/>
</dbReference>
<organism evidence="1 2">
    <name type="scientific">Niallia circulans</name>
    <name type="common">Bacillus circulans</name>
    <dbReference type="NCBI Taxonomy" id="1397"/>
    <lineage>
        <taxon>Bacteria</taxon>
        <taxon>Bacillati</taxon>
        <taxon>Bacillota</taxon>
        <taxon>Bacilli</taxon>
        <taxon>Bacillales</taxon>
        <taxon>Bacillaceae</taxon>
        <taxon>Niallia</taxon>
    </lineage>
</organism>
<accession>A0A0J1IAM5</accession>
<sequence length="70" mass="8164">MNIQLEMIEDKVEFFEGESLNSIEKKINEQVEVNKAILLSVHSVAHQVTLLENGRPYYTAVVHFKMKKQF</sequence>
<dbReference type="EMBL" id="LDPH01000027">
    <property type="protein sequence ID" value="KLV23022.1"/>
    <property type="molecule type" value="Genomic_DNA"/>
</dbReference>
<gene>
    <name evidence="1" type="ORF">ABW02_20020</name>
</gene>
<dbReference type="PATRIC" id="fig|1397.4.peg.2746"/>
<evidence type="ECO:0000313" key="1">
    <source>
        <dbReference type="EMBL" id="KLV23022.1"/>
    </source>
</evidence>
<dbReference type="AlphaFoldDB" id="A0A0J1IAM5"/>
<reference evidence="1 2" key="1">
    <citation type="submission" date="2015-05" db="EMBL/GenBank/DDBJ databases">
        <title>Whole genome sequence and identification of bacterial endophytes from Costus igneus.</title>
        <authorList>
            <person name="Lee Y.P."/>
            <person name="Gan H.M."/>
            <person name="Eng W."/>
            <person name="Wheatley M.S."/>
            <person name="Caraballo A."/>
            <person name="Polter S."/>
            <person name="Savka M.A."/>
            <person name="Hudson A.O."/>
        </authorList>
    </citation>
    <scope>NUCLEOTIDE SEQUENCE [LARGE SCALE GENOMIC DNA]</scope>
    <source>
        <strain evidence="1 2">RIT379</strain>
    </source>
</reference>
<evidence type="ECO:0008006" key="3">
    <source>
        <dbReference type="Google" id="ProtNLM"/>
    </source>
</evidence>
<dbReference type="InterPro" id="IPR019686">
    <property type="entry name" value="DUF2536"/>
</dbReference>
<dbReference type="Proteomes" id="UP000036045">
    <property type="component" value="Unassembled WGS sequence"/>
</dbReference>
<evidence type="ECO:0000313" key="2">
    <source>
        <dbReference type="Proteomes" id="UP000036045"/>
    </source>
</evidence>
<dbReference type="Pfam" id="PF10750">
    <property type="entry name" value="DUF2536"/>
    <property type="match status" value="1"/>
</dbReference>
<protein>
    <recommendedName>
        <fullName evidence="3">DUF2536 domain-containing protein</fullName>
    </recommendedName>
</protein>
<comment type="caution">
    <text evidence="1">The sequence shown here is derived from an EMBL/GenBank/DDBJ whole genome shotgun (WGS) entry which is preliminary data.</text>
</comment>